<gene>
    <name evidence="1" type="ORF">SUZIE_183190</name>
</gene>
<dbReference type="Proteomes" id="UP001166674">
    <property type="component" value="Unassembled WGS sequence"/>
</dbReference>
<accession>A0AA41N803</accession>
<sequence>MISKVQKVEVTEILDKCGETKLDDDKVWFNGDDEEKSCPPKPKDGITKGIVQREGIKKQAAEFMLSAMRESLDYLVDVVDATPEFKRLHFTLKEMQQEVGKKQFQSRIHLRIGRFLRPRPHKIKDSFNTPSTSGSSKVLSLKISADM</sequence>
<evidence type="ECO:0000313" key="2">
    <source>
        <dbReference type="Proteomes" id="UP001166674"/>
    </source>
</evidence>
<dbReference type="AlphaFoldDB" id="A0AA41N803"/>
<reference evidence="1" key="1">
    <citation type="submission" date="2020-03" db="EMBL/GenBank/DDBJ databases">
        <title>Studies in the Genomics of Life Span.</title>
        <authorList>
            <person name="Glass D."/>
        </authorList>
    </citation>
    <scope>NUCLEOTIDE SEQUENCE</scope>
    <source>
        <strain evidence="1">SUZIE</strain>
        <tissue evidence="1">Muscle</tissue>
    </source>
</reference>
<evidence type="ECO:0000313" key="1">
    <source>
        <dbReference type="EMBL" id="MBZ3885487.1"/>
    </source>
</evidence>
<proteinExistence type="predicted"/>
<protein>
    <submittedName>
        <fullName evidence="1">Tigger transposable element-derived protein 7</fullName>
    </submittedName>
</protein>
<keyword evidence="2" id="KW-1185">Reference proteome</keyword>
<name>A0AA41N803_SCICA</name>
<comment type="caution">
    <text evidence="1">The sequence shown here is derived from an EMBL/GenBank/DDBJ whole genome shotgun (WGS) entry which is preliminary data.</text>
</comment>
<organism evidence="1 2">
    <name type="scientific">Sciurus carolinensis</name>
    <name type="common">Eastern gray squirrel</name>
    <dbReference type="NCBI Taxonomy" id="30640"/>
    <lineage>
        <taxon>Eukaryota</taxon>
        <taxon>Metazoa</taxon>
        <taxon>Chordata</taxon>
        <taxon>Craniata</taxon>
        <taxon>Vertebrata</taxon>
        <taxon>Euteleostomi</taxon>
        <taxon>Mammalia</taxon>
        <taxon>Eutheria</taxon>
        <taxon>Euarchontoglires</taxon>
        <taxon>Glires</taxon>
        <taxon>Rodentia</taxon>
        <taxon>Sciuromorpha</taxon>
        <taxon>Sciuridae</taxon>
        <taxon>Sciurinae</taxon>
        <taxon>Sciurini</taxon>
        <taxon>Sciurus</taxon>
    </lineage>
</organism>
<dbReference type="EMBL" id="JAATJV010400467">
    <property type="protein sequence ID" value="MBZ3885487.1"/>
    <property type="molecule type" value="Genomic_DNA"/>
</dbReference>